<dbReference type="GO" id="GO:0016491">
    <property type="term" value="F:oxidoreductase activity"/>
    <property type="evidence" value="ECO:0007669"/>
    <property type="project" value="UniProtKB-KW"/>
</dbReference>
<dbReference type="PANTHER" id="PTHR43401:SF2">
    <property type="entry name" value="L-THREONINE 3-DEHYDROGENASE"/>
    <property type="match status" value="1"/>
</dbReference>
<dbReference type="InterPro" id="IPR011032">
    <property type="entry name" value="GroES-like_sf"/>
</dbReference>
<sequence length="336" mass="36819">MRAVVFHGDGEWGVESRPSPEIRNEDDVLLKVERASICGTDLHILSVPPGHPATPGTILGHEYVATVVATGPSVRHLHPGDRVVIDPNITCGFCEYCRLGFSNMCENMTTLGIFRHGGLAEWNVAPAKAVHKISPQVPLDRATLAEPFSCVLHSFERSAFVPGESVTILGAGPIGLMFLMLYKAAGAYPVCVVERAEFRRRMAERLGADAALNPEVHDIAREITTRTRLGADIVVDAVGTLLPEALQLVRRGGRVILFGMDLRAERELNQYWITRHEISVLGSYIQRTAFPKVVRMLEAGFPPLEQLVTHRVDLEAIGEGFRLLRAGEAIKVAVIP</sequence>
<dbReference type="InterPro" id="IPR013149">
    <property type="entry name" value="ADH-like_C"/>
</dbReference>
<keyword evidence="3" id="KW-0560">Oxidoreductase</keyword>
<dbReference type="EMBL" id="AP011704">
    <property type="protein sequence ID" value="BAL54935.1"/>
    <property type="molecule type" value="Genomic_DNA"/>
</dbReference>
<dbReference type="InterPro" id="IPR013154">
    <property type="entry name" value="ADH-like_N"/>
</dbReference>
<proteinExistence type="predicted"/>
<dbReference type="SMART" id="SM00829">
    <property type="entry name" value="PKS_ER"/>
    <property type="match status" value="1"/>
</dbReference>
<dbReference type="AlphaFoldDB" id="H5SFJ9"/>
<dbReference type="InterPro" id="IPR050129">
    <property type="entry name" value="Zn_alcohol_dh"/>
</dbReference>
<evidence type="ECO:0000259" key="4">
    <source>
        <dbReference type="SMART" id="SM00829"/>
    </source>
</evidence>
<keyword evidence="1" id="KW-0479">Metal-binding</keyword>
<evidence type="ECO:0000256" key="1">
    <source>
        <dbReference type="ARBA" id="ARBA00022723"/>
    </source>
</evidence>
<dbReference type="SUPFAM" id="SSF50129">
    <property type="entry name" value="GroES-like"/>
    <property type="match status" value="1"/>
</dbReference>
<protein>
    <submittedName>
        <fullName evidence="5">Alcohol dehydrogenase</fullName>
    </submittedName>
</protein>
<feature type="domain" description="Enoyl reductase (ER)" evidence="4">
    <location>
        <begin position="13"/>
        <end position="334"/>
    </location>
</feature>
<dbReference type="Pfam" id="PF00107">
    <property type="entry name" value="ADH_zinc_N"/>
    <property type="match status" value="1"/>
</dbReference>
<gene>
    <name evidence="5" type="ORF">HGMM_F22A10C11</name>
</gene>
<organism evidence="5">
    <name type="scientific">uncultured Acidobacteriota bacterium</name>
    <dbReference type="NCBI Taxonomy" id="171953"/>
    <lineage>
        <taxon>Bacteria</taxon>
        <taxon>Pseudomonadati</taxon>
        <taxon>Acidobacteriota</taxon>
        <taxon>environmental samples</taxon>
    </lineage>
</organism>
<dbReference type="Pfam" id="PF08240">
    <property type="entry name" value="ADH_N"/>
    <property type="match status" value="1"/>
</dbReference>
<keyword evidence="2" id="KW-0862">Zinc</keyword>
<dbReference type="Gene3D" id="3.40.50.720">
    <property type="entry name" value="NAD(P)-binding Rossmann-like Domain"/>
    <property type="match status" value="1"/>
</dbReference>
<dbReference type="GO" id="GO:0046872">
    <property type="term" value="F:metal ion binding"/>
    <property type="evidence" value="ECO:0007669"/>
    <property type="project" value="UniProtKB-KW"/>
</dbReference>
<dbReference type="SUPFAM" id="SSF51735">
    <property type="entry name" value="NAD(P)-binding Rossmann-fold domains"/>
    <property type="match status" value="1"/>
</dbReference>
<dbReference type="Gene3D" id="3.90.180.10">
    <property type="entry name" value="Medium-chain alcohol dehydrogenases, catalytic domain"/>
    <property type="match status" value="1"/>
</dbReference>
<evidence type="ECO:0000313" key="5">
    <source>
        <dbReference type="EMBL" id="BAL54935.1"/>
    </source>
</evidence>
<evidence type="ECO:0000256" key="3">
    <source>
        <dbReference type="ARBA" id="ARBA00023002"/>
    </source>
</evidence>
<dbReference type="InterPro" id="IPR036291">
    <property type="entry name" value="NAD(P)-bd_dom_sf"/>
</dbReference>
<reference evidence="5" key="1">
    <citation type="journal article" date="2005" name="Environ. Microbiol.">
        <title>Genetic and functional properties of uncultivated thermophilic crenarchaeotes from a subsurface gold mine as revealed by analysis of genome fragments.</title>
        <authorList>
            <person name="Nunoura T."/>
            <person name="Hirayama H."/>
            <person name="Takami H."/>
            <person name="Oida H."/>
            <person name="Nishi S."/>
            <person name="Shimamura S."/>
            <person name="Suzuki Y."/>
            <person name="Inagaki F."/>
            <person name="Takai K."/>
            <person name="Nealson K.H."/>
            <person name="Horikoshi K."/>
        </authorList>
    </citation>
    <scope>NUCLEOTIDE SEQUENCE</scope>
</reference>
<dbReference type="PANTHER" id="PTHR43401">
    <property type="entry name" value="L-THREONINE 3-DEHYDROGENASE"/>
    <property type="match status" value="1"/>
</dbReference>
<accession>H5SFJ9</accession>
<evidence type="ECO:0000256" key="2">
    <source>
        <dbReference type="ARBA" id="ARBA00022833"/>
    </source>
</evidence>
<dbReference type="InterPro" id="IPR020843">
    <property type="entry name" value="ER"/>
</dbReference>
<name>H5SFJ9_9BACT</name>
<reference evidence="5" key="2">
    <citation type="journal article" date="2012" name="PLoS ONE">
        <title>A Deeply Branching Thermophilic Bacterium with an Ancient Acetyl-CoA Pathway Dominates a Subsurface Ecosystem.</title>
        <authorList>
            <person name="Takami H."/>
            <person name="Noguchi H."/>
            <person name="Takaki Y."/>
            <person name="Uchiyama I."/>
            <person name="Toyoda A."/>
            <person name="Nishi S."/>
            <person name="Chee G.-J."/>
            <person name="Arai W."/>
            <person name="Nunoura T."/>
            <person name="Itoh T."/>
            <person name="Hattori M."/>
            <person name="Takai K."/>
        </authorList>
    </citation>
    <scope>NUCLEOTIDE SEQUENCE</scope>
</reference>